<dbReference type="GO" id="GO:0003723">
    <property type="term" value="F:RNA binding"/>
    <property type="evidence" value="ECO:0007669"/>
    <property type="project" value="InterPro"/>
</dbReference>
<name>A0A060REC6_9BACT</name>
<dbReference type="GO" id="GO:0016829">
    <property type="term" value="F:lyase activity"/>
    <property type="evidence" value="ECO:0007669"/>
    <property type="project" value="UniProtKB-KW"/>
</dbReference>
<comment type="function">
    <text evidence="5">Responsible for synthesis of pseudouridine from uracil-55 in the psi GC loop of transfer RNAs.</text>
</comment>
<dbReference type="Pfam" id="PF01509">
    <property type="entry name" value="TruB_N"/>
    <property type="match status" value="1"/>
</dbReference>
<proteinExistence type="inferred from homology"/>
<feature type="domain" description="Pseudouridine synthase II N-terminal" evidence="6">
    <location>
        <begin position="38"/>
        <end position="180"/>
    </location>
</feature>
<dbReference type="InterPro" id="IPR020103">
    <property type="entry name" value="PsdUridine_synth_cat_dom_sf"/>
</dbReference>
<dbReference type="GO" id="GO:1990481">
    <property type="term" value="P:mRNA pseudouridine synthesis"/>
    <property type="evidence" value="ECO:0007669"/>
    <property type="project" value="TreeGrafter"/>
</dbReference>
<gene>
    <name evidence="5" type="primary">truB</name>
    <name evidence="8" type="ORF">BN938_2898</name>
</gene>
<dbReference type="HOGENOM" id="CLU_032087_2_0_10"/>
<dbReference type="GO" id="GO:0160148">
    <property type="term" value="F:tRNA pseudouridine(55) synthase activity"/>
    <property type="evidence" value="ECO:0007669"/>
    <property type="project" value="UniProtKB-EC"/>
</dbReference>
<comment type="similarity">
    <text evidence="2 5">Belongs to the pseudouridine synthase TruB family. Type 1 subfamily.</text>
</comment>
<evidence type="ECO:0000313" key="9">
    <source>
        <dbReference type="Proteomes" id="UP000027616"/>
    </source>
</evidence>
<dbReference type="OrthoDB" id="9802309at2"/>
<keyword evidence="4 5" id="KW-0413">Isomerase</keyword>
<accession>A0A060REC6</accession>
<dbReference type="SUPFAM" id="SSF55120">
    <property type="entry name" value="Pseudouridine synthase"/>
    <property type="match status" value="1"/>
</dbReference>
<evidence type="ECO:0000256" key="5">
    <source>
        <dbReference type="HAMAP-Rule" id="MF_01080"/>
    </source>
</evidence>
<dbReference type="Proteomes" id="UP000027616">
    <property type="component" value="Chromosome I"/>
</dbReference>
<dbReference type="KEGG" id="rbc:BN938_2898"/>
<dbReference type="eggNOG" id="COG0130">
    <property type="taxonomic scope" value="Bacteria"/>
</dbReference>
<evidence type="ECO:0000259" key="7">
    <source>
        <dbReference type="Pfam" id="PF16198"/>
    </source>
</evidence>
<dbReference type="InterPro" id="IPR014780">
    <property type="entry name" value="tRNA_psdUridine_synth_TruB"/>
</dbReference>
<dbReference type="GO" id="GO:0031119">
    <property type="term" value="P:tRNA pseudouridine synthesis"/>
    <property type="evidence" value="ECO:0007669"/>
    <property type="project" value="UniProtKB-UniRule"/>
</dbReference>
<feature type="active site" description="Nucleophile" evidence="5">
    <location>
        <position position="47"/>
    </location>
</feature>
<keyword evidence="9" id="KW-1185">Reference proteome</keyword>
<evidence type="ECO:0000259" key="6">
    <source>
        <dbReference type="Pfam" id="PF01509"/>
    </source>
</evidence>
<dbReference type="NCBIfam" id="TIGR00431">
    <property type="entry name" value="TruB"/>
    <property type="match status" value="1"/>
</dbReference>
<dbReference type="PANTHER" id="PTHR13767:SF2">
    <property type="entry name" value="PSEUDOURIDYLATE SYNTHASE TRUB1"/>
    <property type="match status" value="1"/>
</dbReference>
<keyword evidence="8" id="KW-0456">Lyase</keyword>
<reference evidence="8 9" key="1">
    <citation type="journal article" date="2015" name="Genome Announc.">
        <title>Complete Genome Sequence of the Novel Leech Symbiont Mucinivorans hirudinis M3T.</title>
        <authorList>
            <person name="Nelson M.C."/>
            <person name="Bomar L."/>
            <person name="Graf J."/>
        </authorList>
    </citation>
    <scope>NUCLEOTIDE SEQUENCE [LARGE SCALE GENOMIC DNA]</scope>
    <source>
        <strain evidence="9">M3</strain>
    </source>
</reference>
<protein>
    <recommendedName>
        <fullName evidence="5">tRNA pseudouridine synthase B</fullName>
        <ecNumber evidence="5">5.4.99.25</ecNumber>
    </recommendedName>
    <alternativeName>
        <fullName evidence="5">tRNA pseudouridine(55) synthase</fullName>
        <shortName evidence="5">Psi55 synthase</shortName>
    </alternativeName>
    <alternativeName>
        <fullName evidence="5">tRNA pseudouridylate synthase</fullName>
    </alternativeName>
    <alternativeName>
        <fullName evidence="5">tRNA-uridine isomerase</fullName>
    </alternativeName>
</protein>
<dbReference type="CDD" id="cd02573">
    <property type="entry name" value="PseudoU_synth_EcTruB"/>
    <property type="match status" value="1"/>
</dbReference>
<feature type="domain" description="tRNA pseudouridylate synthase B C-terminal" evidence="7">
    <location>
        <begin position="181"/>
        <end position="223"/>
    </location>
</feature>
<keyword evidence="3 5" id="KW-0819">tRNA processing</keyword>
<dbReference type="EMBL" id="HG934468">
    <property type="protein sequence ID" value="CDN32963.1"/>
    <property type="molecule type" value="Genomic_DNA"/>
</dbReference>
<dbReference type="Gene3D" id="3.30.2350.10">
    <property type="entry name" value="Pseudouridine synthase"/>
    <property type="match status" value="1"/>
</dbReference>
<dbReference type="AlphaFoldDB" id="A0A060REC6"/>
<dbReference type="HAMAP" id="MF_01080">
    <property type="entry name" value="TruB_bact"/>
    <property type="match status" value="1"/>
</dbReference>
<dbReference type="STRING" id="1433126.BN938_2898"/>
<evidence type="ECO:0000313" key="8">
    <source>
        <dbReference type="EMBL" id="CDN32963.1"/>
    </source>
</evidence>
<organism evidence="8 9">
    <name type="scientific">Mucinivorans hirudinis</name>
    <dbReference type="NCBI Taxonomy" id="1433126"/>
    <lineage>
        <taxon>Bacteria</taxon>
        <taxon>Pseudomonadati</taxon>
        <taxon>Bacteroidota</taxon>
        <taxon>Bacteroidia</taxon>
        <taxon>Bacteroidales</taxon>
        <taxon>Rikenellaceae</taxon>
        <taxon>Mucinivorans</taxon>
    </lineage>
</organism>
<dbReference type="PATRIC" id="fig|1433126.3.peg.2867"/>
<dbReference type="EC" id="5.4.99.25" evidence="5"/>
<dbReference type="InterPro" id="IPR032819">
    <property type="entry name" value="TruB_C"/>
</dbReference>
<dbReference type="InterPro" id="IPR002501">
    <property type="entry name" value="PsdUridine_synth_N"/>
</dbReference>
<evidence type="ECO:0000256" key="1">
    <source>
        <dbReference type="ARBA" id="ARBA00000385"/>
    </source>
</evidence>
<dbReference type="PANTHER" id="PTHR13767">
    <property type="entry name" value="TRNA-PSEUDOURIDINE SYNTHASE"/>
    <property type="match status" value="1"/>
</dbReference>
<evidence type="ECO:0000256" key="2">
    <source>
        <dbReference type="ARBA" id="ARBA00005642"/>
    </source>
</evidence>
<evidence type="ECO:0000256" key="4">
    <source>
        <dbReference type="ARBA" id="ARBA00023235"/>
    </source>
</evidence>
<comment type="catalytic activity">
    <reaction evidence="1 5">
        <text>uridine(55) in tRNA = pseudouridine(55) in tRNA</text>
        <dbReference type="Rhea" id="RHEA:42532"/>
        <dbReference type="Rhea" id="RHEA-COMP:10101"/>
        <dbReference type="Rhea" id="RHEA-COMP:10102"/>
        <dbReference type="ChEBI" id="CHEBI:65314"/>
        <dbReference type="ChEBI" id="CHEBI:65315"/>
        <dbReference type="EC" id="5.4.99.25"/>
    </reaction>
</comment>
<evidence type="ECO:0000256" key="3">
    <source>
        <dbReference type="ARBA" id="ARBA00022694"/>
    </source>
</evidence>
<dbReference type="Pfam" id="PF16198">
    <property type="entry name" value="TruB_C_2"/>
    <property type="match status" value="1"/>
</dbReference>
<sequence>MNFVEGVVFNIDKPYGWSSTDVVRKLKNELRRAGYPKIKIGHAGTLDPLATGVLLVCVGKATKRVDELQAQKKEYIATIELGATTPSFDLEHDVDERYEFEHINGELIESILPLFRGEIEQVPPLYSAKRIDGKRAYEYARAGKDVELRTARIIIYDMEVLSYEKPFLKVRVECSKGTYIRSLARDIGVELGSGGHLTELVRSRSGEFLVADSQKVEQVMELISQHNETISV</sequence>